<feature type="domain" description="HpcH/HpaI aldolase/citrate lyase" evidence="6">
    <location>
        <begin position="4"/>
        <end position="212"/>
    </location>
</feature>
<dbReference type="PANTHER" id="PTHR32308">
    <property type="entry name" value="LYASE BETA SUBUNIT, PUTATIVE (AFU_ORTHOLOGUE AFUA_4G13030)-RELATED"/>
    <property type="match status" value="1"/>
</dbReference>
<dbReference type="GO" id="GO:0006107">
    <property type="term" value="P:oxaloacetate metabolic process"/>
    <property type="evidence" value="ECO:0007669"/>
    <property type="project" value="TreeGrafter"/>
</dbReference>
<reference evidence="8" key="1">
    <citation type="submission" date="2016-10" db="EMBL/GenBank/DDBJ databases">
        <authorList>
            <person name="Varghese N."/>
            <person name="Submissions S."/>
        </authorList>
    </citation>
    <scope>NUCLEOTIDE SEQUENCE [LARGE SCALE GENOMIC DNA]</scope>
    <source>
        <strain evidence="8">DSM 45237</strain>
    </source>
</reference>
<dbReference type="InterPro" id="IPR005000">
    <property type="entry name" value="Aldolase/citrate-lyase_domain"/>
</dbReference>
<keyword evidence="3 5" id="KW-0460">Magnesium</keyword>
<comment type="cofactor">
    <cofactor evidence="1">
        <name>Mg(2+)</name>
        <dbReference type="ChEBI" id="CHEBI:18420"/>
    </cofactor>
</comment>
<feature type="binding site" evidence="4">
    <location>
        <position position="63"/>
    </location>
    <ligand>
        <name>substrate</name>
    </ligand>
</feature>
<name>A0A1H5IK89_9ACTN</name>
<dbReference type="InterPro" id="IPR011206">
    <property type="entry name" value="Citrate_lyase_beta/mcl1/mcl2"/>
</dbReference>
<keyword evidence="7" id="KW-0456">Lyase</keyword>
<evidence type="ECO:0000256" key="1">
    <source>
        <dbReference type="ARBA" id="ARBA00001946"/>
    </source>
</evidence>
<dbReference type="Proteomes" id="UP000181980">
    <property type="component" value="Unassembled WGS sequence"/>
</dbReference>
<dbReference type="GO" id="GO:0000287">
    <property type="term" value="F:magnesium ion binding"/>
    <property type="evidence" value="ECO:0007669"/>
    <property type="project" value="TreeGrafter"/>
</dbReference>
<evidence type="ECO:0000259" key="6">
    <source>
        <dbReference type="Pfam" id="PF03328"/>
    </source>
</evidence>
<evidence type="ECO:0000313" key="7">
    <source>
        <dbReference type="EMBL" id="SEE40281.1"/>
    </source>
</evidence>
<organism evidence="7 8">
    <name type="scientific">Jiangella alba</name>
    <dbReference type="NCBI Taxonomy" id="561176"/>
    <lineage>
        <taxon>Bacteria</taxon>
        <taxon>Bacillati</taxon>
        <taxon>Actinomycetota</taxon>
        <taxon>Actinomycetes</taxon>
        <taxon>Jiangellales</taxon>
        <taxon>Jiangellaceae</taxon>
        <taxon>Jiangella</taxon>
    </lineage>
</organism>
<evidence type="ECO:0000256" key="5">
    <source>
        <dbReference type="PIRSR" id="PIRSR015582-2"/>
    </source>
</evidence>
<dbReference type="AlphaFoldDB" id="A0A1H5IK89"/>
<sequence length="280" mass="27963">MNLTLLYVPADRPDRAAKALASAAHVVILDLEDAVAPSAKAAARASAAALLADAGPGRAVQVRVNAPSTPWGGDDLAMVAGLPSFVGVRVPKVSSPADVAAVRSAVRSAAGERPVHVLLETAAGVEAAYAVASAPGVASIGLGEADLASDLGVSGPDGLAWCRQRLVVAARAAGLPPPAMAVWTDLRDDDGLAASCRAGRALGFVGRSAIHPRQLPVIEAAFRPSPDEVARAAEVVAAVEAAAASGSGVAVLPGGRFVDVAMVEQARRVLALAGDVVGPR</sequence>
<dbReference type="SUPFAM" id="SSF51621">
    <property type="entry name" value="Phosphoenolpyruvate/pyruvate domain"/>
    <property type="match status" value="1"/>
</dbReference>
<evidence type="ECO:0000256" key="2">
    <source>
        <dbReference type="ARBA" id="ARBA00022723"/>
    </source>
</evidence>
<dbReference type="Gene3D" id="3.20.20.60">
    <property type="entry name" value="Phosphoenolpyruvate-binding domains"/>
    <property type="match status" value="1"/>
</dbReference>
<proteinExistence type="predicted"/>
<dbReference type="GO" id="GO:0016829">
    <property type="term" value="F:lyase activity"/>
    <property type="evidence" value="ECO:0007669"/>
    <property type="project" value="UniProtKB-KW"/>
</dbReference>
<gene>
    <name evidence="7" type="ORF">SAMN04488561_1218</name>
</gene>
<evidence type="ECO:0000256" key="3">
    <source>
        <dbReference type="ARBA" id="ARBA00022842"/>
    </source>
</evidence>
<dbReference type="InterPro" id="IPR040442">
    <property type="entry name" value="Pyrv_kinase-like_dom_sf"/>
</dbReference>
<dbReference type="Pfam" id="PF03328">
    <property type="entry name" value="HpcH_HpaI"/>
    <property type="match status" value="1"/>
</dbReference>
<dbReference type="OrthoDB" id="5172636at2"/>
<dbReference type="RefSeq" id="WP_069113218.1">
    <property type="nucleotide sequence ID" value="NZ_FNUC01000003.1"/>
</dbReference>
<keyword evidence="8" id="KW-1185">Reference proteome</keyword>
<accession>A0A1H5IK89</accession>
<evidence type="ECO:0000313" key="8">
    <source>
        <dbReference type="Proteomes" id="UP000181980"/>
    </source>
</evidence>
<protein>
    <submittedName>
        <fullName evidence="7">Citrate lyase subunit beta / citryl-CoA lyase</fullName>
    </submittedName>
</protein>
<feature type="binding site" evidence="4">
    <location>
        <position position="120"/>
    </location>
    <ligand>
        <name>substrate</name>
    </ligand>
</feature>
<dbReference type="PANTHER" id="PTHR32308:SF10">
    <property type="entry name" value="CITRATE LYASE SUBUNIT BETA"/>
    <property type="match status" value="1"/>
</dbReference>
<dbReference type="STRING" id="561176.SAMN04488561_1218"/>
<evidence type="ECO:0000256" key="4">
    <source>
        <dbReference type="PIRSR" id="PIRSR015582-1"/>
    </source>
</evidence>
<dbReference type="InterPro" id="IPR015813">
    <property type="entry name" value="Pyrv/PenolPyrv_kinase-like_dom"/>
</dbReference>
<keyword evidence="2 5" id="KW-0479">Metal-binding</keyword>
<dbReference type="PIRSF" id="PIRSF015582">
    <property type="entry name" value="Cit_lyase_B"/>
    <property type="match status" value="1"/>
</dbReference>
<dbReference type="EMBL" id="FNUC01000003">
    <property type="protein sequence ID" value="SEE40281.1"/>
    <property type="molecule type" value="Genomic_DNA"/>
</dbReference>
<feature type="binding site" evidence="5">
    <location>
        <position position="120"/>
    </location>
    <ligand>
        <name>Mg(2+)</name>
        <dbReference type="ChEBI" id="CHEBI:18420"/>
    </ligand>
</feature>
<feature type="binding site" evidence="5">
    <location>
        <position position="146"/>
    </location>
    <ligand>
        <name>Mg(2+)</name>
        <dbReference type="ChEBI" id="CHEBI:18420"/>
    </ligand>
</feature>